<gene>
    <name evidence="7" type="ORF">H7B67_06245</name>
</gene>
<evidence type="ECO:0000313" key="7">
    <source>
        <dbReference type="EMBL" id="MBB6633703.1"/>
    </source>
</evidence>
<evidence type="ECO:0000256" key="2">
    <source>
        <dbReference type="ARBA" id="ARBA00029447"/>
    </source>
</evidence>
<dbReference type="CDD" id="cd00130">
    <property type="entry name" value="PAS"/>
    <property type="match status" value="1"/>
</dbReference>
<dbReference type="GO" id="GO:0016020">
    <property type="term" value="C:membrane"/>
    <property type="evidence" value="ECO:0007669"/>
    <property type="project" value="InterPro"/>
</dbReference>
<evidence type="ECO:0000256" key="1">
    <source>
        <dbReference type="ARBA" id="ARBA00023224"/>
    </source>
</evidence>
<evidence type="ECO:0000256" key="3">
    <source>
        <dbReference type="PROSITE-ProRule" id="PRU00284"/>
    </source>
</evidence>
<dbReference type="GO" id="GO:0006935">
    <property type="term" value="P:chemotaxis"/>
    <property type="evidence" value="ECO:0007669"/>
    <property type="project" value="InterPro"/>
</dbReference>
<dbReference type="Gene3D" id="1.10.287.950">
    <property type="entry name" value="Methyl-accepting chemotaxis protein"/>
    <property type="match status" value="1"/>
</dbReference>
<dbReference type="EMBL" id="JACJVQ010000005">
    <property type="protein sequence ID" value="MBB6633703.1"/>
    <property type="molecule type" value="Genomic_DNA"/>
</dbReference>
<feature type="domain" description="Methyl-accepting transducer" evidence="4">
    <location>
        <begin position="122"/>
        <end position="299"/>
    </location>
</feature>
<keyword evidence="1 3" id="KW-0807">Transducer</keyword>
<dbReference type="RefSeq" id="WP_185118925.1">
    <property type="nucleotide sequence ID" value="NZ_JACJVQ010000005.1"/>
</dbReference>
<dbReference type="InterPro" id="IPR035965">
    <property type="entry name" value="PAS-like_dom_sf"/>
</dbReference>
<feature type="domain" description="PAC" evidence="6">
    <location>
        <begin position="81"/>
        <end position="135"/>
    </location>
</feature>
<proteinExistence type="inferred from homology"/>
<dbReference type="InterPro" id="IPR004089">
    <property type="entry name" value="MCPsignal_dom"/>
</dbReference>
<sequence length="299" mass="33669">MKYESTQVLEGRSVLAALEQSLAMIEFDRHGAVLWANELFAKTMGYEVSELVGRHHRIFCMPEFVGSEEYEKFWDFLRSGSKFQQKIVRVNKNGDSVWLEATYMPVLDENGRTAAVVKVATDITARENAASRMTNELRRMAEELLRRTEEGAGRNRQVASAVERAAADSEENLRSLWEFEEQTQEIRTIASMIREFASQTHLLGLNAAIEAAHAGEHGRGFEVVAVEVRKLAQRVQQSVKEIQAAIKGMTDRVERVGLGIKSSRDAIVECREQIKHAIAEFDRIGEAAGELETRANTLK</sequence>
<dbReference type="InterPro" id="IPR013655">
    <property type="entry name" value="PAS_fold_3"/>
</dbReference>
<evidence type="ECO:0000259" key="4">
    <source>
        <dbReference type="PROSITE" id="PS50111"/>
    </source>
</evidence>
<accession>A0A841SMK7</accession>
<dbReference type="NCBIfam" id="TIGR00229">
    <property type="entry name" value="sensory_box"/>
    <property type="match status" value="1"/>
</dbReference>
<dbReference type="GO" id="GO:0007165">
    <property type="term" value="P:signal transduction"/>
    <property type="evidence" value="ECO:0007669"/>
    <property type="project" value="UniProtKB-KW"/>
</dbReference>
<dbReference type="PRINTS" id="PR00260">
    <property type="entry name" value="CHEMTRNSDUCR"/>
</dbReference>
<evidence type="ECO:0000313" key="8">
    <source>
        <dbReference type="Proteomes" id="UP000535838"/>
    </source>
</evidence>
<dbReference type="SUPFAM" id="SSF55785">
    <property type="entry name" value="PYP-like sensor domain (PAS domain)"/>
    <property type="match status" value="1"/>
</dbReference>
<dbReference type="SMART" id="SM00283">
    <property type="entry name" value="MA"/>
    <property type="match status" value="1"/>
</dbReference>
<dbReference type="Pfam" id="PF08447">
    <property type="entry name" value="PAS_3"/>
    <property type="match status" value="1"/>
</dbReference>
<dbReference type="GO" id="GO:0004888">
    <property type="term" value="F:transmembrane signaling receptor activity"/>
    <property type="evidence" value="ECO:0007669"/>
    <property type="project" value="InterPro"/>
</dbReference>
<dbReference type="InterPro" id="IPR000014">
    <property type="entry name" value="PAS"/>
</dbReference>
<reference evidence="7 8" key="1">
    <citation type="submission" date="2020-08" db="EMBL/GenBank/DDBJ databases">
        <title>Cohnella phylogeny.</title>
        <authorList>
            <person name="Dunlap C."/>
        </authorList>
    </citation>
    <scope>NUCLEOTIDE SEQUENCE [LARGE SCALE GENOMIC DNA]</scope>
    <source>
        <strain evidence="7 8">DSM 25241</strain>
    </source>
</reference>
<dbReference type="PROSITE" id="PS50111">
    <property type="entry name" value="CHEMOTAXIS_TRANSDUC_2"/>
    <property type="match status" value="1"/>
</dbReference>
<dbReference type="PANTHER" id="PTHR32089">
    <property type="entry name" value="METHYL-ACCEPTING CHEMOTAXIS PROTEIN MCPB"/>
    <property type="match status" value="1"/>
</dbReference>
<dbReference type="Gene3D" id="3.30.450.20">
    <property type="entry name" value="PAS domain"/>
    <property type="match status" value="1"/>
</dbReference>
<evidence type="ECO:0000259" key="6">
    <source>
        <dbReference type="PROSITE" id="PS50113"/>
    </source>
</evidence>
<dbReference type="InterPro" id="IPR001610">
    <property type="entry name" value="PAC"/>
</dbReference>
<dbReference type="SMART" id="SM00086">
    <property type="entry name" value="PAC"/>
    <property type="match status" value="1"/>
</dbReference>
<dbReference type="PROSITE" id="PS50113">
    <property type="entry name" value="PAC"/>
    <property type="match status" value="1"/>
</dbReference>
<dbReference type="SUPFAM" id="SSF58104">
    <property type="entry name" value="Methyl-accepting chemotaxis protein (MCP) signaling domain"/>
    <property type="match status" value="1"/>
</dbReference>
<evidence type="ECO:0000259" key="5">
    <source>
        <dbReference type="PROSITE" id="PS50112"/>
    </source>
</evidence>
<dbReference type="AlphaFoldDB" id="A0A841SMK7"/>
<dbReference type="InterPro" id="IPR004090">
    <property type="entry name" value="Chemotax_Me-accpt_rcpt"/>
</dbReference>
<dbReference type="PANTHER" id="PTHR32089:SF112">
    <property type="entry name" value="LYSOZYME-LIKE PROTEIN-RELATED"/>
    <property type="match status" value="1"/>
</dbReference>
<name>A0A841SMK7_9BACL</name>
<dbReference type="PROSITE" id="PS50112">
    <property type="entry name" value="PAS"/>
    <property type="match status" value="1"/>
</dbReference>
<comment type="caution">
    <text evidence="7">The sequence shown here is derived from an EMBL/GenBank/DDBJ whole genome shotgun (WGS) entry which is preliminary data.</text>
</comment>
<organism evidence="7 8">
    <name type="scientific">Cohnella thailandensis</name>
    <dbReference type="NCBI Taxonomy" id="557557"/>
    <lineage>
        <taxon>Bacteria</taxon>
        <taxon>Bacillati</taxon>
        <taxon>Bacillota</taxon>
        <taxon>Bacilli</taxon>
        <taxon>Bacillales</taxon>
        <taxon>Paenibacillaceae</taxon>
        <taxon>Cohnella</taxon>
    </lineage>
</organism>
<feature type="domain" description="PAS" evidence="5">
    <location>
        <begin position="24"/>
        <end position="78"/>
    </location>
</feature>
<protein>
    <submittedName>
        <fullName evidence="7">PAS domain-containing methyl-accepting chemotaxis protein</fullName>
    </submittedName>
</protein>
<dbReference type="Proteomes" id="UP000535838">
    <property type="component" value="Unassembled WGS sequence"/>
</dbReference>
<keyword evidence="8" id="KW-1185">Reference proteome</keyword>
<dbReference type="InterPro" id="IPR000700">
    <property type="entry name" value="PAS-assoc_C"/>
</dbReference>
<comment type="similarity">
    <text evidence="2">Belongs to the methyl-accepting chemotaxis (MCP) protein family.</text>
</comment>
<dbReference type="Pfam" id="PF00015">
    <property type="entry name" value="MCPsignal"/>
    <property type="match status" value="1"/>
</dbReference>